<dbReference type="InterPro" id="IPR017680">
    <property type="entry name" value="CoB/CoM_hetero-S_Rdtase_csu"/>
</dbReference>
<keyword evidence="8" id="KW-0411">Iron-sulfur</keyword>
<dbReference type="InterPro" id="IPR017896">
    <property type="entry name" value="4Fe4S_Fe-S-bd"/>
</dbReference>
<evidence type="ECO:0000256" key="2">
    <source>
        <dbReference type="ARBA" id="ARBA00007097"/>
    </source>
</evidence>
<evidence type="ECO:0000313" key="10">
    <source>
        <dbReference type="EMBL" id="AEH60205.1"/>
    </source>
</evidence>
<keyword evidence="7" id="KW-0408">Iron</keyword>
<dbReference type="GO" id="GO:0005886">
    <property type="term" value="C:plasma membrane"/>
    <property type="evidence" value="ECO:0007669"/>
    <property type="project" value="TreeGrafter"/>
</dbReference>
<dbReference type="Proteomes" id="UP000006622">
    <property type="component" value="Chromosome"/>
</dbReference>
<dbReference type="Gene3D" id="1.10.1060.10">
    <property type="entry name" value="Alpha-helical ferredoxin"/>
    <property type="match status" value="1"/>
</dbReference>
<dbReference type="OrthoDB" id="144910at2157"/>
<evidence type="ECO:0000256" key="5">
    <source>
        <dbReference type="ARBA" id="ARBA00022994"/>
    </source>
</evidence>
<keyword evidence="11" id="KW-1185">Reference proteome</keyword>
<dbReference type="PANTHER" id="PTHR43255:SF1">
    <property type="entry name" value="IRON-SULFUR-BINDING OXIDOREDUCTASE FADF-RELATED"/>
    <property type="match status" value="1"/>
</dbReference>
<dbReference type="AlphaFoldDB" id="F7XP11"/>
<dbReference type="EMBL" id="CP002101">
    <property type="protein sequence ID" value="AEH60205.1"/>
    <property type="molecule type" value="Genomic_DNA"/>
</dbReference>
<evidence type="ECO:0000313" key="11">
    <source>
        <dbReference type="Proteomes" id="UP000006622"/>
    </source>
</evidence>
<dbReference type="STRING" id="679901.Mzhil_0329"/>
<keyword evidence="6 10" id="KW-0560">Oxidoreductase</keyword>
<dbReference type="InterPro" id="IPR017900">
    <property type="entry name" value="4Fe4S_Fe_S_CS"/>
</dbReference>
<dbReference type="EC" id="1.8.98.1" evidence="10"/>
<comment type="similarity">
    <text evidence="2">Belongs to the HdrC family.</text>
</comment>
<dbReference type="HOGENOM" id="CLU_121273_0_0_2"/>
<dbReference type="GO" id="GO:0051912">
    <property type="term" value="F:CoB--CoM heterodisulfide reductase activity"/>
    <property type="evidence" value="ECO:0007669"/>
    <property type="project" value="UniProtKB-EC"/>
</dbReference>
<dbReference type="GO" id="GO:0015948">
    <property type="term" value="P:methanogenesis"/>
    <property type="evidence" value="ECO:0007669"/>
    <property type="project" value="UniProtKB-KW"/>
</dbReference>
<dbReference type="UniPathway" id="UPA00647">
    <property type="reaction ID" value="UER00700"/>
</dbReference>
<dbReference type="SUPFAM" id="SSF46548">
    <property type="entry name" value="alpha-helical ferredoxin"/>
    <property type="match status" value="1"/>
</dbReference>
<comment type="pathway">
    <text evidence="1">Cofactor metabolism; coenzyme M-coenzyme B heterodisulfide reduction; coenzyme B and coenzyme M from coenzyme M-coenzyme B heterodisulfide: step 1/1.</text>
</comment>
<evidence type="ECO:0000256" key="4">
    <source>
        <dbReference type="ARBA" id="ARBA00022723"/>
    </source>
</evidence>
<dbReference type="GO" id="GO:0051539">
    <property type="term" value="F:4 iron, 4 sulfur cluster binding"/>
    <property type="evidence" value="ECO:0007669"/>
    <property type="project" value="UniProtKB-KW"/>
</dbReference>
<accession>F7XP11</accession>
<feature type="domain" description="4Fe-4S ferredoxin-type" evidence="9">
    <location>
        <begin position="10"/>
        <end position="40"/>
    </location>
</feature>
<dbReference type="NCBIfam" id="TIGR03290">
    <property type="entry name" value="CoB_CoM_SS_C"/>
    <property type="match status" value="1"/>
</dbReference>
<dbReference type="Pfam" id="PF13183">
    <property type="entry name" value="Fer4_8"/>
    <property type="match status" value="1"/>
</dbReference>
<keyword evidence="5" id="KW-0484">Methanogenesis</keyword>
<evidence type="ECO:0000256" key="3">
    <source>
        <dbReference type="ARBA" id="ARBA00022485"/>
    </source>
</evidence>
<dbReference type="RefSeq" id="WP_013897644.1">
    <property type="nucleotide sequence ID" value="NC_015676.1"/>
</dbReference>
<sequence>MHGTLEEILKNENIDVLKCMQCGVCSASCPSGRHMTLNVRKLVRRASRKIFDLGEEEMWMCTTCYTCQERCPRKIRIADTILAVRSKAVLEGFMKFHHRNVAHMFIETGHAVPINQENIDKREKLGLRRLPATVASRDQALDDLKKLLRSCSFDMLVEYDSNE</sequence>
<dbReference type="InterPro" id="IPR051460">
    <property type="entry name" value="HdrC_iron-sulfur_subunit"/>
</dbReference>
<keyword evidence="4" id="KW-0479">Metal-binding</keyword>
<keyword evidence="3" id="KW-0004">4Fe-4S</keyword>
<dbReference type="KEGG" id="mzh:Mzhil_0329"/>
<dbReference type="PROSITE" id="PS51379">
    <property type="entry name" value="4FE4S_FER_2"/>
    <property type="match status" value="1"/>
</dbReference>
<gene>
    <name evidence="10" type="ordered locus">Mzhil_0329</name>
</gene>
<dbReference type="PROSITE" id="PS00198">
    <property type="entry name" value="4FE4S_FER_1"/>
    <property type="match status" value="1"/>
</dbReference>
<dbReference type="InterPro" id="IPR009051">
    <property type="entry name" value="Helical_ferredxn"/>
</dbReference>
<evidence type="ECO:0000256" key="7">
    <source>
        <dbReference type="ARBA" id="ARBA00023004"/>
    </source>
</evidence>
<dbReference type="PANTHER" id="PTHR43255">
    <property type="entry name" value="IRON-SULFUR-BINDING OXIDOREDUCTASE FADF-RELATED-RELATED"/>
    <property type="match status" value="1"/>
</dbReference>
<dbReference type="GO" id="GO:0046872">
    <property type="term" value="F:metal ion binding"/>
    <property type="evidence" value="ECO:0007669"/>
    <property type="project" value="UniProtKB-KW"/>
</dbReference>
<evidence type="ECO:0000259" key="9">
    <source>
        <dbReference type="PROSITE" id="PS51379"/>
    </source>
</evidence>
<reference evidence="10" key="1">
    <citation type="submission" date="2010-07" db="EMBL/GenBank/DDBJ databases">
        <title>The complete genome of Methanosalsum zhilinae DSM 4017.</title>
        <authorList>
            <consortium name="US DOE Joint Genome Institute (JGI-PGF)"/>
            <person name="Lucas S."/>
            <person name="Copeland A."/>
            <person name="Lapidus A."/>
            <person name="Glavina del Rio T."/>
            <person name="Dalin E."/>
            <person name="Tice H."/>
            <person name="Bruce D."/>
            <person name="Goodwin L."/>
            <person name="Pitluck S."/>
            <person name="Kyrpides N."/>
            <person name="Mavromatis K."/>
            <person name="Ovchinnikova G."/>
            <person name="Daligault H."/>
            <person name="Detter J.C."/>
            <person name="Han C."/>
            <person name="Tapia R."/>
            <person name="Larimer F."/>
            <person name="Land M."/>
            <person name="Hauser L."/>
            <person name="Markowitz V."/>
            <person name="Cheng J.-F."/>
            <person name="Hugenholtz P."/>
            <person name="Woyke T."/>
            <person name="Wu D."/>
            <person name="Spring S."/>
            <person name="Schueler E."/>
            <person name="Brambilla E."/>
            <person name="Klenk H.-P."/>
            <person name="Eisen J.A."/>
        </authorList>
    </citation>
    <scope>NUCLEOTIDE SEQUENCE</scope>
    <source>
        <strain evidence="10">DSM 4017</strain>
    </source>
</reference>
<protein>
    <submittedName>
        <fullName evidence="10">CoB/CoM heterodisulfide reductase, subunit C</fullName>
        <ecNumber evidence="10">1.8.98.1</ecNumber>
    </submittedName>
</protein>
<evidence type="ECO:0000256" key="1">
    <source>
        <dbReference type="ARBA" id="ARBA00004808"/>
    </source>
</evidence>
<organism evidence="10 11">
    <name type="scientific">Methanosalsum zhilinae (strain DSM 4017 / NBRC 107636 / OCM 62 / WeN5)</name>
    <name type="common">Methanohalophilus zhilinae</name>
    <dbReference type="NCBI Taxonomy" id="679901"/>
    <lineage>
        <taxon>Archaea</taxon>
        <taxon>Methanobacteriati</taxon>
        <taxon>Methanobacteriota</taxon>
        <taxon>Stenosarchaea group</taxon>
        <taxon>Methanomicrobia</taxon>
        <taxon>Methanosarcinales</taxon>
        <taxon>Methanosarcinaceae</taxon>
        <taxon>Methanosalsum</taxon>
    </lineage>
</organism>
<dbReference type="GeneID" id="10821934"/>
<name>F7XP11_METZD</name>
<evidence type="ECO:0000256" key="8">
    <source>
        <dbReference type="ARBA" id="ARBA00023014"/>
    </source>
</evidence>
<proteinExistence type="inferred from homology"/>
<evidence type="ECO:0000256" key="6">
    <source>
        <dbReference type="ARBA" id="ARBA00023002"/>
    </source>
</evidence>